<dbReference type="GO" id="GO:0004497">
    <property type="term" value="F:monooxygenase activity"/>
    <property type="evidence" value="ECO:0007669"/>
    <property type="project" value="UniProtKB-KW"/>
</dbReference>
<dbReference type="Pfam" id="PF00067">
    <property type="entry name" value="p450"/>
    <property type="match status" value="1"/>
</dbReference>
<sequence length="502" mass="56998">MALSTVWSTLSCATVVAVLAFLACAIRRQFFHRLSAFPGPRLAAITTLYKIYYEVFREGELLQHLIELHAIYGHVVRIAPNELHFNDYAAHSAIYAVGSPFTKDKDFYGSFGADGSAFGAIQPHDSRMRRNLLSPLFSRRAILKFECVIQEKVERLISQLVAHHRHKPANMVLAFRCTTMDIITSYCFAKCENSLDSEEFHHQFLVANRSAIPAIWLMKFLPFLIPVLCFLPRCFANHLPISPILAFIELNAIISEQIDRILDDEDLLEITGNPTIYHHLLNASKGNFRRSRRDLIEEAFSLLQAGTEGPGNACTVGTFYILNDPVIHKKLFEELRDAWPEKDTTMGYGALQKLPYLTAVIKESLRMSHGIVTPLPRIVGPTSALISGHKVPAGAVVGVSVVCLNNDEMVFMNPHAFSPERWMQPHSRDLDKHLVPFSRGPRMCMGINLAWCELYLIFGNIFRRLDMDIHDTSVEDFRIFKDFFTPVHEGRNLHIYAKNRES</sequence>
<dbReference type="InterPro" id="IPR036396">
    <property type="entry name" value="Cyt_P450_sf"/>
</dbReference>
<comment type="cofactor">
    <cofactor evidence="1 5">
        <name>heme</name>
        <dbReference type="ChEBI" id="CHEBI:30413"/>
    </cofactor>
</comment>
<keyword evidence="6" id="KW-0503">Monooxygenase</keyword>
<dbReference type="CDD" id="cd11062">
    <property type="entry name" value="CYP58-like"/>
    <property type="match status" value="1"/>
</dbReference>
<dbReference type="Proteomes" id="UP000565441">
    <property type="component" value="Unassembled WGS sequence"/>
</dbReference>
<comment type="pathway">
    <text evidence="2">Secondary metabolite biosynthesis.</text>
</comment>
<dbReference type="GO" id="GO:0020037">
    <property type="term" value="F:heme binding"/>
    <property type="evidence" value="ECO:0007669"/>
    <property type="project" value="InterPro"/>
</dbReference>
<gene>
    <name evidence="8" type="ORF">D9615_000247</name>
</gene>
<dbReference type="PANTHER" id="PTHR24305:SF152">
    <property type="entry name" value="P450, PUTATIVE (EUROFUNG)-RELATED"/>
    <property type="match status" value="1"/>
</dbReference>
<keyword evidence="9" id="KW-1185">Reference proteome</keyword>
<keyword evidence="5 6" id="KW-0349">Heme</keyword>
<evidence type="ECO:0000313" key="8">
    <source>
        <dbReference type="EMBL" id="KAF5388089.1"/>
    </source>
</evidence>
<evidence type="ECO:0000256" key="4">
    <source>
        <dbReference type="ARBA" id="ARBA00023004"/>
    </source>
</evidence>
<dbReference type="InterPro" id="IPR050121">
    <property type="entry name" value="Cytochrome_P450_monoxygenase"/>
</dbReference>
<keyword evidence="7" id="KW-0472">Membrane</keyword>
<dbReference type="AlphaFoldDB" id="A0A8H5MBS3"/>
<evidence type="ECO:0000256" key="1">
    <source>
        <dbReference type="ARBA" id="ARBA00001971"/>
    </source>
</evidence>
<comment type="similarity">
    <text evidence="6">Belongs to the cytochrome P450 family.</text>
</comment>
<keyword evidence="3 5" id="KW-0479">Metal-binding</keyword>
<evidence type="ECO:0008006" key="10">
    <source>
        <dbReference type="Google" id="ProtNLM"/>
    </source>
</evidence>
<keyword evidence="7" id="KW-0812">Transmembrane</keyword>
<evidence type="ECO:0000313" key="9">
    <source>
        <dbReference type="Proteomes" id="UP000565441"/>
    </source>
</evidence>
<protein>
    <recommendedName>
        <fullName evidence="10">Cytochrome P450</fullName>
    </recommendedName>
</protein>
<dbReference type="PRINTS" id="PR00385">
    <property type="entry name" value="P450"/>
</dbReference>
<dbReference type="PRINTS" id="PR00463">
    <property type="entry name" value="EP450I"/>
</dbReference>
<dbReference type="InterPro" id="IPR017972">
    <property type="entry name" value="Cyt_P450_CS"/>
</dbReference>
<evidence type="ECO:0000256" key="6">
    <source>
        <dbReference type="RuleBase" id="RU000461"/>
    </source>
</evidence>
<evidence type="ECO:0000256" key="3">
    <source>
        <dbReference type="ARBA" id="ARBA00022723"/>
    </source>
</evidence>
<dbReference type="GO" id="GO:0005506">
    <property type="term" value="F:iron ion binding"/>
    <property type="evidence" value="ECO:0007669"/>
    <property type="project" value="InterPro"/>
</dbReference>
<comment type="caution">
    <text evidence="8">The sequence shown here is derived from an EMBL/GenBank/DDBJ whole genome shotgun (WGS) entry which is preliminary data.</text>
</comment>
<keyword evidence="6" id="KW-0560">Oxidoreductase</keyword>
<dbReference type="OrthoDB" id="1470350at2759"/>
<dbReference type="PANTHER" id="PTHR24305">
    <property type="entry name" value="CYTOCHROME P450"/>
    <property type="match status" value="1"/>
</dbReference>
<organism evidence="8 9">
    <name type="scientific">Tricholomella constricta</name>
    <dbReference type="NCBI Taxonomy" id="117010"/>
    <lineage>
        <taxon>Eukaryota</taxon>
        <taxon>Fungi</taxon>
        <taxon>Dikarya</taxon>
        <taxon>Basidiomycota</taxon>
        <taxon>Agaricomycotina</taxon>
        <taxon>Agaricomycetes</taxon>
        <taxon>Agaricomycetidae</taxon>
        <taxon>Agaricales</taxon>
        <taxon>Tricholomatineae</taxon>
        <taxon>Lyophyllaceae</taxon>
        <taxon>Tricholomella</taxon>
    </lineage>
</organism>
<name>A0A8H5MBS3_9AGAR</name>
<reference evidence="8 9" key="1">
    <citation type="journal article" date="2020" name="ISME J.">
        <title>Uncovering the hidden diversity of litter-decomposition mechanisms in mushroom-forming fungi.</title>
        <authorList>
            <person name="Floudas D."/>
            <person name="Bentzer J."/>
            <person name="Ahren D."/>
            <person name="Johansson T."/>
            <person name="Persson P."/>
            <person name="Tunlid A."/>
        </authorList>
    </citation>
    <scope>NUCLEOTIDE SEQUENCE [LARGE SCALE GENOMIC DNA]</scope>
    <source>
        <strain evidence="8 9">CBS 661.87</strain>
    </source>
</reference>
<dbReference type="PROSITE" id="PS00086">
    <property type="entry name" value="CYTOCHROME_P450"/>
    <property type="match status" value="1"/>
</dbReference>
<dbReference type="GO" id="GO:0016705">
    <property type="term" value="F:oxidoreductase activity, acting on paired donors, with incorporation or reduction of molecular oxygen"/>
    <property type="evidence" value="ECO:0007669"/>
    <property type="project" value="InterPro"/>
</dbReference>
<dbReference type="SUPFAM" id="SSF48264">
    <property type="entry name" value="Cytochrome P450"/>
    <property type="match status" value="1"/>
</dbReference>
<evidence type="ECO:0000256" key="7">
    <source>
        <dbReference type="SAM" id="Phobius"/>
    </source>
</evidence>
<dbReference type="InterPro" id="IPR001128">
    <property type="entry name" value="Cyt_P450"/>
</dbReference>
<keyword evidence="7" id="KW-1133">Transmembrane helix</keyword>
<evidence type="ECO:0000256" key="2">
    <source>
        <dbReference type="ARBA" id="ARBA00005179"/>
    </source>
</evidence>
<feature type="binding site" description="axial binding residue" evidence="5">
    <location>
        <position position="444"/>
    </location>
    <ligand>
        <name>heme</name>
        <dbReference type="ChEBI" id="CHEBI:30413"/>
    </ligand>
    <ligandPart>
        <name>Fe</name>
        <dbReference type="ChEBI" id="CHEBI:18248"/>
    </ligandPart>
</feature>
<proteinExistence type="inferred from homology"/>
<keyword evidence="4 5" id="KW-0408">Iron</keyword>
<dbReference type="Gene3D" id="1.10.630.10">
    <property type="entry name" value="Cytochrome P450"/>
    <property type="match status" value="1"/>
</dbReference>
<accession>A0A8H5MBS3</accession>
<dbReference type="InterPro" id="IPR002401">
    <property type="entry name" value="Cyt_P450_E_grp-I"/>
</dbReference>
<dbReference type="EMBL" id="JAACJP010000001">
    <property type="protein sequence ID" value="KAF5388089.1"/>
    <property type="molecule type" value="Genomic_DNA"/>
</dbReference>
<feature type="transmembrane region" description="Helical" evidence="7">
    <location>
        <begin position="6"/>
        <end position="26"/>
    </location>
</feature>
<evidence type="ECO:0000256" key="5">
    <source>
        <dbReference type="PIRSR" id="PIRSR602401-1"/>
    </source>
</evidence>